<reference evidence="1 3" key="1">
    <citation type="submission" date="2008-03" db="EMBL/GenBank/DDBJ databases">
        <title>Annotation of Ixodes scapularis.</title>
        <authorList>
            <consortium name="Ixodes scapularis Genome Project Consortium"/>
            <person name="Caler E."/>
            <person name="Hannick L.I."/>
            <person name="Bidwell S."/>
            <person name="Joardar V."/>
            <person name="Thiagarajan M."/>
            <person name="Amedeo P."/>
            <person name="Galinsky K.J."/>
            <person name="Schobel S."/>
            <person name="Inman J."/>
            <person name="Hostetler J."/>
            <person name="Miller J."/>
            <person name="Hammond M."/>
            <person name="Megy K."/>
            <person name="Lawson D."/>
            <person name="Kodira C."/>
            <person name="Sutton G."/>
            <person name="Meyer J."/>
            <person name="Hill C.A."/>
            <person name="Birren B."/>
            <person name="Nene V."/>
            <person name="Collins F."/>
            <person name="Alarcon-Chaidez F."/>
            <person name="Wikel S."/>
            <person name="Strausberg R."/>
        </authorList>
    </citation>
    <scope>NUCLEOTIDE SEQUENCE [LARGE SCALE GENOMIC DNA]</scope>
    <source>
        <strain evidence="3">Wikel</strain>
        <strain evidence="1">Wikel colony</strain>
    </source>
</reference>
<sequence>NIPSALNAGQCFGDTLVTCDGNTPVDINVLEGLFNSQLCVLQSLSSQDLNDVVSGLTCSVLSGIKTGLGDVGVIVSPLIDIVGRLFGTAC</sequence>
<dbReference type="EMBL" id="ABJB010565574">
    <property type="status" value="NOT_ANNOTATED_CDS"/>
    <property type="molecule type" value="Genomic_DNA"/>
</dbReference>
<organism>
    <name type="scientific">Ixodes scapularis</name>
    <name type="common">Black-legged tick</name>
    <name type="synonym">Deer tick</name>
    <dbReference type="NCBI Taxonomy" id="6945"/>
    <lineage>
        <taxon>Eukaryota</taxon>
        <taxon>Metazoa</taxon>
        <taxon>Ecdysozoa</taxon>
        <taxon>Arthropoda</taxon>
        <taxon>Chelicerata</taxon>
        <taxon>Arachnida</taxon>
        <taxon>Acari</taxon>
        <taxon>Parasitiformes</taxon>
        <taxon>Ixodida</taxon>
        <taxon>Ixodoidea</taxon>
        <taxon>Ixodidae</taxon>
        <taxon>Ixodinae</taxon>
        <taxon>Ixodes</taxon>
    </lineage>
</organism>
<reference evidence="2" key="2">
    <citation type="submission" date="2020-05" db="UniProtKB">
        <authorList>
            <consortium name="EnsemblMetazoa"/>
        </authorList>
    </citation>
    <scope>IDENTIFICATION</scope>
    <source>
        <strain evidence="2">wikel</strain>
    </source>
</reference>
<dbReference type="Proteomes" id="UP000001555">
    <property type="component" value="Unassembled WGS sequence"/>
</dbReference>
<dbReference type="EMBL" id="DS940066">
    <property type="protein sequence ID" value="EEC18326.1"/>
    <property type="molecule type" value="Genomic_DNA"/>
</dbReference>
<accession>B7QHK4</accession>
<evidence type="ECO:0000313" key="2">
    <source>
        <dbReference type="EnsemblMetazoa" id="ISCW023802-PA"/>
    </source>
</evidence>
<dbReference type="HOGENOM" id="CLU_2446974_0_0_1"/>
<dbReference type="EnsemblMetazoa" id="ISCW023802-RA">
    <property type="protein sequence ID" value="ISCW023802-PA"/>
    <property type="gene ID" value="ISCW023802"/>
</dbReference>
<dbReference type="AlphaFoldDB" id="B7QHK4"/>
<dbReference type="VEuPathDB" id="VectorBase:ISCI023802"/>
<feature type="non-terminal residue" evidence="1">
    <location>
        <position position="1"/>
    </location>
</feature>
<dbReference type="PaxDb" id="6945-B7QHK4"/>
<gene>
    <name evidence="2" type="primary">8041365</name>
    <name evidence="1" type="ORF">IscW_ISCW023802</name>
</gene>
<name>B7QHK4_IXOSC</name>
<dbReference type="VEuPathDB" id="VectorBase:ISCW023802"/>
<protein>
    <submittedName>
        <fullName evidence="1 2">Uncharacterized protein</fullName>
    </submittedName>
</protein>
<keyword evidence="3" id="KW-1185">Reference proteome</keyword>
<proteinExistence type="predicted"/>
<evidence type="ECO:0000313" key="1">
    <source>
        <dbReference type="EMBL" id="EEC18326.1"/>
    </source>
</evidence>
<evidence type="ECO:0000313" key="3">
    <source>
        <dbReference type="Proteomes" id="UP000001555"/>
    </source>
</evidence>
<dbReference type="InParanoid" id="B7QHK4"/>